<name>A0A0F9TEF6_9ZZZZ</name>
<reference evidence="1" key="1">
    <citation type="journal article" date="2015" name="Nature">
        <title>Complex archaea that bridge the gap between prokaryotes and eukaryotes.</title>
        <authorList>
            <person name="Spang A."/>
            <person name="Saw J.H."/>
            <person name="Jorgensen S.L."/>
            <person name="Zaremba-Niedzwiedzka K."/>
            <person name="Martijn J."/>
            <person name="Lind A.E."/>
            <person name="van Eijk R."/>
            <person name="Schleper C."/>
            <person name="Guy L."/>
            <person name="Ettema T.J."/>
        </authorList>
    </citation>
    <scope>NUCLEOTIDE SEQUENCE</scope>
</reference>
<evidence type="ECO:0000313" key="1">
    <source>
        <dbReference type="EMBL" id="KKN79600.1"/>
    </source>
</evidence>
<protein>
    <submittedName>
        <fullName evidence="1">Uncharacterized protein</fullName>
    </submittedName>
</protein>
<organism evidence="1">
    <name type="scientific">marine sediment metagenome</name>
    <dbReference type="NCBI Taxonomy" id="412755"/>
    <lineage>
        <taxon>unclassified sequences</taxon>
        <taxon>metagenomes</taxon>
        <taxon>ecological metagenomes</taxon>
    </lineage>
</organism>
<accession>A0A0F9TEF6</accession>
<dbReference type="AlphaFoldDB" id="A0A0F9TEF6"/>
<comment type="caution">
    <text evidence="1">The sequence shown here is derived from an EMBL/GenBank/DDBJ whole genome shotgun (WGS) entry which is preliminary data.</text>
</comment>
<sequence length="76" mass="8738">MNEVKTFKVTARCEKCDNVQDLLVGADDEFDAIKLTTRAICRICGPPLWEVRNIEEMEGQDCFTPKLPEDNGYLWN</sequence>
<proteinExistence type="predicted"/>
<gene>
    <name evidence="1" type="ORF">LCGC14_0338040</name>
</gene>
<dbReference type="EMBL" id="LAZR01000244">
    <property type="protein sequence ID" value="KKN79600.1"/>
    <property type="molecule type" value="Genomic_DNA"/>
</dbReference>